<protein>
    <submittedName>
        <fullName evidence="5">ECF RNA polymerase sigma factor SigK (ECF sigma factor SigK) (Alternative RNA polymerase sigma factor SigK) (RNA polymerase sigma-K factor) (Sigma-K factor)</fullName>
    </submittedName>
</protein>
<dbReference type="InterPro" id="IPR007627">
    <property type="entry name" value="RNA_pol_sigma70_r2"/>
</dbReference>
<evidence type="ECO:0000256" key="2">
    <source>
        <dbReference type="ARBA" id="ARBA00023082"/>
    </source>
</evidence>
<name>A0ABP0JLX5_9DINO</name>
<keyword evidence="6" id="KW-1185">Reference proteome</keyword>
<dbReference type="NCBIfam" id="TIGR02937">
    <property type="entry name" value="sigma70-ECF"/>
    <property type="match status" value="1"/>
</dbReference>
<evidence type="ECO:0000313" key="6">
    <source>
        <dbReference type="Proteomes" id="UP001642464"/>
    </source>
</evidence>
<evidence type="ECO:0000256" key="3">
    <source>
        <dbReference type="ARBA" id="ARBA00023163"/>
    </source>
</evidence>
<dbReference type="PANTHER" id="PTHR43133">
    <property type="entry name" value="RNA POLYMERASE ECF-TYPE SIGMA FACTO"/>
    <property type="match status" value="1"/>
</dbReference>
<gene>
    <name evidence="5" type="ORF">SCF082_LOCUS12757</name>
</gene>
<reference evidence="5 6" key="1">
    <citation type="submission" date="2024-02" db="EMBL/GenBank/DDBJ databases">
        <authorList>
            <person name="Chen Y."/>
            <person name="Shah S."/>
            <person name="Dougan E. K."/>
            <person name="Thang M."/>
            <person name="Chan C."/>
        </authorList>
    </citation>
    <scope>NUCLEOTIDE SEQUENCE [LARGE SCALE GENOMIC DNA]</scope>
</reference>
<accession>A0ABP0JLX5</accession>
<sequence length="432" mass="47633">MAKHPRNPKADLDLMQRVAAGEESAIGDLYDRFGSLVYRMAYQTMPTRADAEDAVQEIFVRLWKTADRYDPKRAALVTWVMLLSRRHLVDRLRRSQARLKTTAFGESAGQLPGGGSGEMTGLEQHERYKDVLELVKTLPELQQRVVIRAYLGGQTLRQIGSRDMNTIDLIELAVLDALGMLDDAESASFDAAFKAAPPATQDRVLNEQARLANLEGLLPDVQPAADMRARVITAVREAMLADAIAKASEADDTDSPLSIRKSHGVSSVWRIGAIASAAAAIAFGVAFGHSSLRYNDLNTRFVNNLRLDRDIQAYEADALEFIFNRENVREIAFTPVDSTSGVMVMIEYLEEGSAGTLRCAYLPQSDNIEYALVELDGRNQIGRSIRQFESDGILTGQYLQDFVLENGMRLALVSVDVASGTKQIMATTTVNL</sequence>
<dbReference type="InterPro" id="IPR014284">
    <property type="entry name" value="RNA_pol_sigma-70_dom"/>
</dbReference>
<keyword evidence="3" id="KW-0804">Transcription</keyword>
<dbReference type="Pfam" id="PF04542">
    <property type="entry name" value="Sigma70_r2"/>
    <property type="match status" value="1"/>
</dbReference>
<feature type="domain" description="RNA polymerase sigma-70 region 2" evidence="4">
    <location>
        <begin position="29"/>
        <end position="96"/>
    </location>
</feature>
<evidence type="ECO:0000256" key="1">
    <source>
        <dbReference type="ARBA" id="ARBA00023015"/>
    </source>
</evidence>
<dbReference type="Proteomes" id="UP001642464">
    <property type="component" value="Unassembled WGS sequence"/>
</dbReference>
<dbReference type="SUPFAM" id="SSF88946">
    <property type="entry name" value="Sigma2 domain of RNA polymerase sigma factors"/>
    <property type="match status" value="1"/>
</dbReference>
<keyword evidence="2" id="KW-0731">Sigma factor</keyword>
<dbReference type="Gene3D" id="1.10.1740.10">
    <property type="match status" value="1"/>
</dbReference>
<evidence type="ECO:0000259" key="4">
    <source>
        <dbReference type="Pfam" id="PF04542"/>
    </source>
</evidence>
<proteinExistence type="predicted"/>
<organism evidence="5 6">
    <name type="scientific">Durusdinium trenchii</name>
    <dbReference type="NCBI Taxonomy" id="1381693"/>
    <lineage>
        <taxon>Eukaryota</taxon>
        <taxon>Sar</taxon>
        <taxon>Alveolata</taxon>
        <taxon>Dinophyceae</taxon>
        <taxon>Suessiales</taxon>
        <taxon>Symbiodiniaceae</taxon>
        <taxon>Durusdinium</taxon>
    </lineage>
</organism>
<evidence type="ECO:0000313" key="5">
    <source>
        <dbReference type="EMBL" id="CAK9015433.1"/>
    </source>
</evidence>
<dbReference type="EMBL" id="CAXAMM010007797">
    <property type="protein sequence ID" value="CAK9015433.1"/>
    <property type="molecule type" value="Genomic_DNA"/>
</dbReference>
<dbReference type="PANTHER" id="PTHR43133:SF62">
    <property type="entry name" value="RNA POLYMERASE SIGMA FACTOR SIGZ"/>
    <property type="match status" value="1"/>
</dbReference>
<dbReference type="InterPro" id="IPR039425">
    <property type="entry name" value="RNA_pol_sigma-70-like"/>
</dbReference>
<keyword evidence="1" id="KW-0805">Transcription regulation</keyword>
<comment type="caution">
    <text evidence="5">The sequence shown here is derived from an EMBL/GenBank/DDBJ whole genome shotgun (WGS) entry which is preliminary data.</text>
</comment>
<dbReference type="InterPro" id="IPR013325">
    <property type="entry name" value="RNA_pol_sigma_r2"/>
</dbReference>